<protein>
    <recommendedName>
        <fullName evidence="12">SH3 domain-containing protein</fullName>
    </recommendedName>
</protein>
<feature type="domain" description="SH3" evidence="12">
    <location>
        <begin position="273"/>
        <end position="332"/>
    </location>
</feature>
<evidence type="ECO:0000256" key="10">
    <source>
        <dbReference type="SAM" id="MobiDB-lite"/>
    </source>
</evidence>
<accession>A0A8H7FAS3</accession>
<feature type="transmembrane region" description="Helical" evidence="11">
    <location>
        <begin position="48"/>
        <end position="66"/>
    </location>
</feature>
<keyword evidence="5 11" id="KW-0812">Transmembrane</keyword>
<feature type="transmembrane region" description="Helical" evidence="11">
    <location>
        <begin position="109"/>
        <end position="127"/>
    </location>
</feature>
<dbReference type="FunFam" id="2.30.30.40:FF:000213">
    <property type="entry name" value="High osmolarity signaling protein SHO1"/>
    <property type="match status" value="1"/>
</dbReference>
<evidence type="ECO:0000256" key="3">
    <source>
        <dbReference type="ARBA" id="ARBA00022443"/>
    </source>
</evidence>
<dbReference type="InterPro" id="IPR035522">
    <property type="entry name" value="Sho1_SH3"/>
</dbReference>
<sequence>MPPRGSEGLDFTPILTHYFFLCTSVFAIAAWFIAFISQAFVEAHFSAGTLWFAIFLQLFLILGILYTLATDAVSLHRFQISVFGAVAIAFSVEGVQFNGPSPAHKAMSTGWLILSMVNILWVLYFTSEEESLIFHILNSMGNGGLTPPSRRRRTRTQSSMQHMGGGNGYAGPYATGGGIGSQDVPYDTKVGSGYGGTALRSQNSFVGSMDGTSKSITAGTAGPGSINNTPSANVGSAGGGDNGAHSPLMAGVGAGGSHGTNSTVEPQAPPADSFAYKARALYGYTANPDDPNEISFAKGEVLDIIDKNGKWWQAKKADGAVGIAPSNYLSLI</sequence>
<evidence type="ECO:0000256" key="5">
    <source>
        <dbReference type="ARBA" id="ARBA00022692"/>
    </source>
</evidence>
<dbReference type="SMART" id="SM00326">
    <property type="entry name" value="SH3"/>
    <property type="match status" value="1"/>
</dbReference>
<evidence type="ECO:0000256" key="4">
    <source>
        <dbReference type="ARBA" id="ARBA00022475"/>
    </source>
</evidence>
<evidence type="ECO:0000256" key="9">
    <source>
        <dbReference type="PROSITE-ProRule" id="PRU00192"/>
    </source>
</evidence>
<evidence type="ECO:0000313" key="13">
    <source>
        <dbReference type="EMBL" id="KAF7784231.1"/>
    </source>
</evidence>
<feature type="compositionally biased region" description="Polar residues" evidence="10">
    <location>
        <begin position="225"/>
        <end position="234"/>
    </location>
</feature>
<organism evidence="13 14">
    <name type="scientific">Agaricus bisporus var. burnettii</name>
    <dbReference type="NCBI Taxonomy" id="192524"/>
    <lineage>
        <taxon>Eukaryota</taxon>
        <taxon>Fungi</taxon>
        <taxon>Dikarya</taxon>
        <taxon>Basidiomycota</taxon>
        <taxon>Agaricomycotina</taxon>
        <taxon>Agaricomycetes</taxon>
        <taxon>Agaricomycetidae</taxon>
        <taxon>Agaricales</taxon>
        <taxon>Agaricineae</taxon>
        <taxon>Agaricaceae</taxon>
        <taxon>Agaricus</taxon>
    </lineage>
</organism>
<evidence type="ECO:0000259" key="12">
    <source>
        <dbReference type="PROSITE" id="PS50002"/>
    </source>
</evidence>
<dbReference type="GO" id="GO:0005886">
    <property type="term" value="C:plasma membrane"/>
    <property type="evidence" value="ECO:0007669"/>
    <property type="project" value="UniProtKB-SubCell"/>
</dbReference>
<dbReference type="OMA" id="KNGKWWQ"/>
<dbReference type="Gene3D" id="2.30.30.40">
    <property type="entry name" value="SH3 Domains"/>
    <property type="match status" value="1"/>
</dbReference>
<dbReference type="EMBL" id="JABXXO010000001">
    <property type="protein sequence ID" value="KAF7784231.1"/>
    <property type="molecule type" value="Genomic_DNA"/>
</dbReference>
<dbReference type="PRINTS" id="PR00452">
    <property type="entry name" value="SH3DOMAIN"/>
</dbReference>
<evidence type="ECO:0000256" key="2">
    <source>
        <dbReference type="ARBA" id="ARBA00009739"/>
    </source>
</evidence>
<dbReference type="InterPro" id="IPR001452">
    <property type="entry name" value="SH3_domain"/>
</dbReference>
<evidence type="ECO:0000313" key="14">
    <source>
        <dbReference type="Proteomes" id="UP000629468"/>
    </source>
</evidence>
<dbReference type="AlphaFoldDB" id="A0A8H7FAS3"/>
<feature type="region of interest" description="Disordered" evidence="10">
    <location>
        <begin position="216"/>
        <end position="270"/>
    </location>
</feature>
<feature type="transmembrane region" description="Helical" evidence="11">
    <location>
        <begin position="78"/>
        <end position="97"/>
    </location>
</feature>
<evidence type="ECO:0000256" key="11">
    <source>
        <dbReference type="SAM" id="Phobius"/>
    </source>
</evidence>
<dbReference type="Proteomes" id="UP000629468">
    <property type="component" value="Unassembled WGS sequence"/>
</dbReference>
<dbReference type="SUPFAM" id="SSF50044">
    <property type="entry name" value="SH3-domain"/>
    <property type="match status" value="1"/>
</dbReference>
<evidence type="ECO:0000256" key="7">
    <source>
        <dbReference type="ARBA" id="ARBA00023016"/>
    </source>
</evidence>
<keyword evidence="8 11" id="KW-0472">Membrane</keyword>
<keyword evidence="7" id="KW-0346">Stress response</keyword>
<feature type="region of interest" description="Disordered" evidence="10">
    <location>
        <begin position="145"/>
        <end position="166"/>
    </location>
</feature>
<evidence type="ECO:0000256" key="8">
    <source>
        <dbReference type="ARBA" id="ARBA00023136"/>
    </source>
</evidence>
<keyword evidence="6 11" id="KW-1133">Transmembrane helix</keyword>
<comment type="caution">
    <text evidence="13">The sequence shown here is derived from an EMBL/GenBank/DDBJ whole genome shotgun (WGS) entry which is preliminary data.</text>
</comment>
<dbReference type="InterPro" id="IPR036028">
    <property type="entry name" value="SH3-like_dom_sf"/>
</dbReference>
<dbReference type="PROSITE" id="PS50002">
    <property type="entry name" value="SH3"/>
    <property type="match status" value="1"/>
</dbReference>
<reference evidence="13 14" key="1">
    <citation type="journal article" name="Sci. Rep.">
        <title>Telomere-to-telomere assembled and centromere annotated genomes of the two main subspecies of the button mushroom Agaricus bisporus reveal especially polymorphic chromosome ends.</title>
        <authorList>
            <person name="Sonnenberg A.S.M."/>
            <person name="Sedaghat-Telgerd N."/>
            <person name="Lavrijssen B."/>
            <person name="Ohm R.A."/>
            <person name="Hendrickx P.M."/>
            <person name="Scholtmeijer K."/>
            <person name="Baars J.J.P."/>
            <person name="van Peer A."/>
        </authorList>
    </citation>
    <scope>NUCLEOTIDE SEQUENCE [LARGE SCALE GENOMIC DNA]</scope>
    <source>
        <strain evidence="13 14">H119_p4</strain>
    </source>
</reference>
<keyword evidence="4" id="KW-1003">Cell membrane</keyword>
<comment type="subcellular location">
    <subcellularLocation>
        <location evidence="1">Cell membrane</location>
        <topology evidence="1">Multi-pass membrane protein</topology>
    </subcellularLocation>
</comment>
<comment type="similarity">
    <text evidence="2">Belongs to the SHO1 family.</text>
</comment>
<dbReference type="GO" id="GO:0007232">
    <property type="term" value="P:osmosensory signaling pathway via Sho1 osmosensor"/>
    <property type="evidence" value="ECO:0007669"/>
    <property type="project" value="UniProtKB-ARBA"/>
</dbReference>
<feature type="transmembrane region" description="Helical" evidence="11">
    <location>
        <begin position="15"/>
        <end position="36"/>
    </location>
</feature>
<keyword evidence="3 9" id="KW-0728">SH3 domain</keyword>
<name>A0A8H7FAS3_AGABI</name>
<evidence type="ECO:0000256" key="6">
    <source>
        <dbReference type="ARBA" id="ARBA00022989"/>
    </source>
</evidence>
<dbReference type="Pfam" id="PF00018">
    <property type="entry name" value="SH3_1"/>
    <property type="match status" value="1"/>
</dbReference>
<proteinExistence type="inferred from homology"/>
<evidence type="ECO:0000256" key="1">
    <source>
        <dbReference type="ARBA" id="ARBA00004651"/>
    </source>
</evidence>
<gene>
    <name evidence="13" type="ORF">Agabi119p4_396</name>
</gene>
<dbReference type="CDD" id="cd11855">
    <property type="entry name" value="SH3_Sho1p"/>
    <property type="match status" value="1"/>
</dbReference>